<organism evidence="3 4">
    <name type="scientific">Amycolatopsis japonica</name>
    <dbReference type="NCBI Taxonomy" id="208439"/>
    <lineage>
        <taxon>Bacteria</taxon>
        <taxon>Bacillati</taxon>
        <taxon>Actinomycetota</taxon>
        <taxon>Actinomycetes</taxon>
        <taxon>Pseudonocardiales</taxon>
        <taxon>Pseudonocardiaceae</taxon>
        <taxon>Amycolatopsis</taxon>
        <taxon>Amycolatopsis japonica group</taxon>
    </lineage>
</organism>
<keyword evidence="1" id="KW-0812">Transmembrane</keyword>
<dbReference type="EMBL" id="CP008953">
    <property type="protein sequence ID" value="AIG79593.1"/>
    <property type="molecule type" value="Genomic_DNA"/>
</dbReference>
<evidence type="ECO:0000256" key="1">
    <source>
        <dbReference type="SAM" id="Phobius"/>
    </source>
</evidence>
<keyword evidence="4" id="KW-1185">Reference proteome</keyword>
<dbReference type="STRING" id="208439.AJAP_33925"/>
<dbReference type="Pfam" id="PF14258">
    <property type="entry name" value="DUF4350"/>
    <property type="match status" value="1"/>
</dbReference>
<protein>
    <recommendedName>
        <fullName evidence="2">DUF4350 domain-containing protein</fullName>
    </recommendedName>
</protein>
<dbReference type="KEGG" id="aja:AJAP_33925"/>
<evidence type="ECO:0000313" key="4">
    <source>
        <dbReference type="Proteomes" id="UP000028492"/>
    </source>
</evidence>
<dbReference type="InterPro" id="IPR025646">
    <property type="entry name" value="DUF4350"/>
</dbReference>
<reference evidence="3 4" key="1">
    <citation type="journal article" date="2014" name="J. Biotechnol.">
        <title>Complete genome sequence of the actinobacterium Amycolatopsis japonica MG417-CF17(T) (=DSM 44213T) producing (S,S)-N,N'-ethylenediaminedisuccinic acid.</title>
        <authorList>
            <person name="Stegmann E."/>
            <person name="Albersmeier A."/>
            <person name="Spohn M."/>
            <person name="Gert H."/>
            <person name="Weber T."/>
            <person name="Wohlleben W."/>
            <person name="Kalinowski J."/>
            <person name="Ruckert C."/>
        </authorList>
    </citation>
    <scope>NUCLEOTIDE SEQUENCE [LARGE SCALE GENOMIC DNA]</scope>
    <source>
        <strain evidence="4">MG417-CF17 (DSM 44213)</strain>
    </source>
</reference>
<dbReference type="AlphaFoldDB" id="A0A075V357"/>
<accession>A0A075V357</accession>
<feature type="domain" description="DUF4350" evidence="2">
    <location>
        <begin position="49"/>
        <end position="211"/>
    </location>
</feature>
<evidence type="ECO:0000259" key="2">
    <source>
        <dbReference type="Pfam" id="PF14258"/>
    </source>
</evidence>
<dbReference type="HOGENOM" id="CLU_037015_0_0_11"/>
<keyword evidence="1" id="KW-1133">Transmembrane helix</keyword>
<dbReference type="Proteomes" id="UP000028492">
    <property type="component" value="Chromosome"/>
</dbReference>
<proteinExistence type="predicted"/>
<name>A0A075V357_9PSEU</name>
<keyword evidence="1" id="KW-0472">Membrane</keyword>
<dbReference type="eggNOG" id="ENOG502ZY4N">
    <property type="taxonomic scope" value="Bacteria"/>
</dbReference>
<dbReference type="RefSeq" id="WP_038518951.1">
    <property type="nucleotide sequence ID" value="NZ_CP008953.1"/>
</dbReference>
<evidence type="ECO:0000313" key="3">
    <source>
        <dbReference type="EMBL" id="AIG79593.1"/>
    </source>
</evidence>
<gene>
    <name evidence="3" type="ORF">AJAP_33925</name>
</gene>
<feature type="transmembrane region" description="Helical" evidence="1">
    <location>
        <begin position="17"/>
        <end position="35"/>
    </location>
</feature>
<sequence>MTSVSPDARRIWRGVRLPLAVVLLIVLTGTLLVLLQGEQTTGALEPGSYEPGGGRALATLLEREGVKIPVVRTAAEAKGVARDATVLITKPEYVPKSAFAEIRQNAEHIVLVQPSPGTVEEVLPGVRVSGQAEIETRTPECEAADPVAAGSATMGGLKYSATQPRALDCYGGSYLEVPGPQGTVTVLGTPAPLTNEWLADEGNAALAMRMLGKHERLVWYLPTPADPSLETEKKPLSELIPAGWSYAALQAGVAVVLLALWRSRRLGPVVTEPIPVVVRAAEATEGRARLYRKAKAAAHAGETLREAARARLRPLLGLTRDAEPAALVESVAARTGRAPAEIGALLYGDPPADDAALVRLADGLDVVEREVERS</sequence>